<evidence type="ECO:0000256" key="1">
    <source>
        <dbReference type="SAM" id="SignalP"/>
    </source>
</evidence>
<feature type="signal peptide" evidence="1">
    <location>
        <begin position="1"/>
        <end position="18"/>
    </location>
</feature>
<gene>
    <name evidence="2" type="ORF">ALAG00032_LOCUS7920</name>
</gene>
<accession>A0A7S3NKU3</accession>
<name>A0A7S3NKU3_9STRA</name>
<dbReference type="EMBL" id="HBIJ01011598">
    <property type="protein sequence ID" value="CAE0367171.1"/>
    <property type="molecule type" value="Transcribed_RNA"/>
</dbReference>
<feature type="chain" id="PRO_5030538211" description="Photosystem II reaction center Psb28 protein" evidence="1">
    <location>
        <begin position="19"/>
        <end position="144"/>
    </location>
</feature>
<reference evidence="2" key="1">
    <citation type="submission" date="2021-01" db="EMBL/GenBank/DDBJ databases">
        <authorList>
            <person name="Corre E."/>
            <person name="Pelletier E."/>
            <person name="Niang G."/>
            <person name="Scheremetjew M."/>
            <person name="Finn R."/>
            <person name="Kale V."/>
            <person name="Holt S."/>
            <person name="Cochrane G."/>
            <person name="Meng A."/>
            <person name="Brown T."/>
            <person name="Cohen L."/>
        </authorList>
    </citation>
    <scope>NUCLEOTIDE SEQUENCE</scope>
    <source>
        <strain evidence="2">CCMP1510</strain>
    </source>
</reference>
<keyword evidence="1" id="KW-0732">Signal</keyword>
<proteinExistence type="predicted"/>
<sequence>MRLVFLCLHTIIAFKVRSSIVIPKRQALHIVAASPPEKKGNESREGKITMQGLFELVSLGLGAPNLGKFKGVDKETGTLNFELESNRFIAKDGKEYNSFDNSKATYFEYGEVDESADVMARLRNFFGGADKDSSDSSSSKKKSS</sequence>
<protein>
    <recommendedName>
        <fullName evidence="3">Photosystem II reaction center Psb28 protein</fullName>
    </recommendedName>
</protein>
<evidence type="ECO:0008006" key="3">
    <source>
        <dbReference type="Google" id="ProtNLM"/>
    </source>
</evidence>
<organism evidence="2">
    <name type="scientific">Aureoumbra lagunensis</name>
    <dbReference type="NCBI Taxonomy" id="44058"/>
    <lineage>
        <taxon>Eukaryota</taxon>
        <taxon>Sar</taxon>
        <taxon>Stramenopiles</taxon>
        <taxon>Ochrophyta</taxon>
        <taxon>Pelagophyceae</taxon>
        <taxon>Pelagomonadales</taxon>
        <taxon>Aureoumbra</taxon>
    </lineage>
</organism>
<dbReference type="AlphaFoldDB" id="A0A7S3NKU3"/>
<evidence type="ECO:0000313" key="2">
    <source>
        <dbReference type="EMBL" id="CAE0367171.1"/>
    </source>
</evidence>